<evidence type="ECO:0000313" key="10">
    <source>
        <dbReference type="EMBL" id="BAO83400.1"/>
    </source>
</evidence>
<dbReference type="SUPFAM" id="SSF141322">
    <property type="entry name" value="NfeD domain-like"/>
    <property type="match status" value="1"/>
</dbReference>
<keyword evidence="11" id="KW-1185">Reference proteome</keyword>
<evidence type="ECO:0000256" key="2">
    <source>
        <dbReference type="ARBA" id="ARBA00022692"/>
    </source>
</evidence>
<feature type="region of interest" description="Disordered" evidence="5">
    <location>
        <begin position="496"/>
        <end position="521"/>
    </location>
</feature>
<dbReference type="Pfam" id="PF25145">
    <property type="entry name" value="NfeD1b_N"/>
    <property type="match status" value="1"/>
</dbReference>
<dbReference type="EMBL" id="AP014569">
    <property type="protein sequence ID" value="BAO83400.1"/>
    <property type="molecule type" value="Genomic_DNA"/>
</dbReference>
<reference evidence="10 11" key="1">
    <citation type="journal article" date="2014" name="Nat. Commun.">
        <title>Physiological and genomic features of highly alkaliphilic hydrogen-utilizing Betaproteobacteria from a continental serpentinizing site.</title>
        <authorList>
            <person name="Suzuki S."/>
            <person name="Kuenen J.G."/>
            <person name="Schipper K."/>
            <person name="van der Velde S."/>
            <person name="Ishii S."/>
            <person name="Wu A."/>
            <person name="Sorokin D.Y."/>
            <person name="Tenney A."/>
            <person name="Meng X.Y."/>
            <person name="Morrill P.L."/>
            <person name="Kamagata Y."/>
            <person name="Muyzer G."/>
            <person name="Nealson K.H."/>
        </authorList>
    </citation>
    <scope>NUCLEOTIDE SEQUENCE [LARGE SCALE GENOMIC DNA]</scope>
    <source>
        <strain evidence="10 11">B1</strain>
    </source>
</reference>
<evidence type="ECO:0000256" key="1">
    <source>
        <dbReference type="ARBA" id="ARBA00004141"/>
    </source>
</evidence>
<evidence type="ECO:0000259" key="8">
    <source>
        <dbReference type="Pfam" id="PF24961"/>
    </source>
</evidence>
<dbReference type="Gene3D" id="3.90.226.10">
    <property type="entry name" value="2-enoyl-CoA Hydratase, Chain A, domain 1"/>
    <property type="match status" value="1"/>
</dbReference>
<feature type="transmembrane region" description="Helical" evidence="6">
    <location>
        <begin position="377"/>
        <end position="396"/>
    </location>
</feature>
<evidence type="ECO:0000256" key="5">
    <source>
        <dbReference type="SAM" id="MobiDB-lite"/>
    </source>
</evidence>
<dbReference type="Pfam" id="PF24961">
    <property type="entry name" value="NfeD_membrane"/>
    <property type="match status" value="1"/>
</dbReference>
<dbReference type="GO" id="GO:0006508">
    <property type="term" value="P:proteolysis"/>
    <property type="evidence" value="ECO:0007669"/>
    <property type="project" value="UniProtKB-KW"/>
</dbReference>
<dbReference type="PANTHER" id="PTHR33507:SF4">
    <property type="entry name" value="NODULATION COMPETITIVENESS PROTEIN NFED"/>
    <property type="match status" value="1"/>
</dbReference>
<dbReference type="InterPro" id="IPR002810">
    <property type="entry name" value="NfeD-like_C"/>
</dbReference>
<dbReference type="InterPro" id="IPR056738">
    <property type="entry name" value="NfeD1b_N"/>
</dbReference>
<feature type="region of interest" description="Disordered" evidence="5">
    <location>
        <begin position="156"/>
        <end position="206"/>
    </location>
</feature>
<evidence type="ECO:0000256" key="6">
    <source>
        <dbReference type="SAM" id="Phobius"/>
    </source>
</evidence>
<dbReference type="Pfam" id="PF01957">
    <property type="entry name" value="NfeD"/>
    <property type="match status" value="1"/>
</dbReference>
<dbReference type="InterPro" id="IPR056739">
    <property type="entry name" value="NfeD_membrane"/>
</dbReference>
<dbReference type="KEGG" id="cbab:SMCB_1172"/>
<keyword evidence="10" id="KW-0645">Protease</keyword>
<dbReference type="GO" id="GO:0008233">
    <property type="term" value="F:peptidase activity"/>
    <property type="evidence" value="ECO:0007669"/>
    <property type="project" value="UniProtKB-KW"/>
</dbReference>
<evidence type="ECO:0000259" key="7">
    <source>
        <dbReference type="Pfam" id="PF01957"/>
    </source>
</evidence>
<dbReference type="InterPro" id="IPR052165">
    <property type="entry name" value="Membrane_assoc_protease"/>
</dbReference>
<dbReference type="HOGENOM" id="CLU_024619_1_0_4"/>
<dbReference type="STRING" id="1458426.SMCB_1172"/>
<keyword evidence="2 6" id="KW-0812">Transmembrane</keyword>
<dbReference type="PANTHER" id="PTHR33507">
    <property type="entry name" value="INNER MEMBRANE PROTEIN YBBJ"/>
    <property type="match status" value="1"/>
</dbReference>
<dbReference type="AlphaFoldDB" id="A0A060NPY2"/>
<accession>A0A060NPY2</accession>
<dbReference type="CDD" id="cd07020">
    <property type="entry name" value="Clp_protease_NfeD_1"/>
    <property type="match status" value="1"/>
</dbReference>
<dbReference type="SUPFAM" id="SSF52096">
    <property type="entry name" value="ClpP/crotonase"/>
    <property type="match status" value="1"/>
</dbReference>
<evidence type="ECO:0000259" key="9">
    <source>
        <dbReference type="Pfam" id="PF25145"/>
    </source>
</evidence>
<dbReference type="Gene3D" id="2.40.50.140">
    <property type="entry name" value="Nucleic acid-binding proteins"/>
    <property type="match status" value="1"/>
</dbReference>
<gene>
    <name evidence="10" type="ORF">SMCB_1172</name>
</gene>
<evidence type="ECO:0000256" key="3">
    <source>
        <dbReference type="ARBA" id="ARBA00022989"/>
    </source>
</evidence>
<protein>
    <submittedName>
        <fullName evidence="10">Membrane-bound serine protease</fullName>
    </submittedName>
</protein>
<feature type="domain" description="NfeD1b N-terminal" evidence="9">
    <location>
        <begin position="63"/>
        <end position="153"/>
    </location>
</feature>
<feature type="domain" description="NfeD integral membrane" evidence="8">
    <location>
        <begin position="308"/>
        <end position="424"/>
    </location>
</feature>
<feature type="compositionally biased region" description="Basic and acidic residues" evidence="5">
    <location>
        <begin position="512"/>
        <end position="521"/>
    </location>
</feature>
<dbReference type="Proteomes" id="UP000066014">
    <property type="component" value="Chromosome"/>
</dbReference>
<dbReference type="InterPro" id="IPR012340">
    <property type="entry name" value="NA-bd_OB-fold"/>
</dbReference>
<dbReference type="InterPro" id="IPR029045">
    <property type="entry name" value="ClpP/crotonase-like_dom_sf"/>
</dbReference>
<proteinExistence type="predicted"/>
<dbReference type="OrthoDB" id="5289056at2"/>
<keyword evidence="10" id="KW-0378">Hydrolase</keyword>
<feature type="domain" description="NfeD-like C-terminal" evidence="7">
    <location>
        <begin position="441"/>
        <end position="493"/>
    </location>
</feature>
<comment type="subcellular location">
    <subcellularLocation>
        <location evidence="1">Membrane</location>
        <topology evidence="1">Multi-pass membrane protein</topology>
    </subcellularLocation>
</comment>
<feature type="transmembrane region" description="Helical" evidence="6">
    <location>
        <begin position="353"/>
        <end position="370"/>
    </location>
</feature>
<feature type="compositionally biased region" description="Low complexity" evidence="5">
    <location>
        <begin position="178"/>
        <end position="191"/>
    </location>
</feature>
<keyword evidence="3 6" id="KW-1133">Transmembrane helix</keyword>
<dbReference type="GO" id="GO:0016020">
    <property type="term" value="C:membrane"/>
    <property type="evidence" value="ECO:0007669"/>
    <property type="project" value="UniProtKB-SubCell"/>
</dbReference>
<feature type="transmembrane region" description="Helical" evidence="6">
    <location>
        <begin position="402"/>
        <end position="425"/>
    </location>
</feature>
<organism evidence="10 11">
    <name type="scientific">Serpentinimonas maccroryi</name>
    <dbReference type="NCBI Taxonomy" id="1458426"/>
    <lineage>
        <taxon>Bacteria</taxon>
        <taxon>Pseudomonadati</taxon>
        <taxon>Pseudomonadota</taxon>
        <taxon>Betaproteobacteria</taxon>
        <taxon>Burkholderiales</taxon>
        <taxon>Comamonadaceae</taxon>
        <taxon>Serpentinimonas</taxon>
    </lineage>
</organism>
<keyword evidence="4 6" id="KW-0472">Membrane</keyword>
<evidence type="ECO:0000313" key="11">
    <source>
        <dbReference type="Proteomes" id="UP000066014"/>
    </source>
</evidence>
<feature type="transmembrane region" description="Helical" evidence="6">
    <location>
        <begin position="300"/>
        <end position="322"/>
    </location>
</feature>
<name>A0A060NPY2_9BURK</name>
<sequence>MSASPPPHTRRAPRPLPVLAWLLLLAVGWLGLVATLGAADPAPAAAPRIAVQLTIDGPIGPASADYVVRGLARAQQRGATAVVLRIDTPGGLDTSMREIVRALLASPLPVLTHIAPSGARGASAGTFIVYASHVAAMAPGTSIGAAAPVQVGGGGGLPLPGRPADAPSAPTAPPSPVGAPVTVAPPVATPDHPAEPVRPAPARRDAREAKVVEDAVAYIRSLAELRGRNAGWAERAVREAASVSAEQALALNVIDFIAADTADLLAQAHGREVRVGEARVVLETRGLAVEALEPDWRTRLLAVITNPNVALILLMVGVYGLLFEFMNPGALLPGTVGAISLLLGLYALAVLPVSQVGAALLLLGMVLMLAEAFTPSVGVLGIGGLVAFVFGATMLIDADVPGYGVSLPLILGIALASLALSLLIARLALSSHRHRVVTGTQALIGDTAQVLDWSGSTGHVLASGERWQASGETDLQTGQQVRVVEIRGLRLQVAAQTPTVPPTVPGPTGLESKPDPTRSPP</sequence>
<dbReference type="RefSeq" id="WP_082027261.1">
    <property type="nucleotide sequence ID" value="NZ_AP014569.1"/>
</dbReference>
<evidence type="ECO:0000256" key="4">
    <source>
        <dbReference type="ARBA" id="ARBA00023136"/>
    </source>
</evidence>